<evidence type="ECO:0000259" key="1">
    <source>
        <dbReference type="Pfam" id="PF07085"/>
    </source>
</evidence>
<reference evidence="2 3" key="1">
    <citation type="submission" date="2016-10" db="EMBL/GenBank/DDBJ databases">
        <authorList>
            <person name="de Groot N.N."/>
        </authorList>
    </citation>
    <scope>NUCLEOTIDE SEQUENCE [LARGE SCALE GENOMIC DNA]</scope>
    <source>
        <strain evidence="2 3">DSM 3217</strain>
    </source>
</reference>
<protein>
    <submittedName>
        <fullName evidence="2">DRTGG domain-containing protein</fullName>
    </submittedName>
</protein>
<dbReference type="RefSeq" id="WP_090174043.1">
    <property type="nucleotide sequence ID" value="NZ_FMXR01000013.1"/>
</dbReference>
<organism evidence="2 3">
    <name type="scientific">Eubacterium oxidoreducens</name>
    <dbReference type="NCBI Taxonomy" id="1732"/>
    <lineage>
        <taxon>Bacteria</taxon>
        <taxon>Bacillati</taxon>
        <taxon>Bacillota</taxon>
        <taxon>Clostridia</taxon>
        <taxon>Eubacteriales</taxon>
        <taxon>Eubacteriaceae</taxon>
        <taxon>Eubacterium</taxon>
    </lineage>
</organism>
<evidence type="ECO:0000313" key="2">
    <source>
        <dbReference type="EMBL" id="SDB24552.1"/>
    </source>
</evidence>
<dbReference type="Proteomes" id="UP000199228">
    <property type="component" value="Unassembled WGS sequence"/>
</dbReference>
<feature type="domain" description="DRTGG" evidence="1">
    <location>
        <begin position="7"/>
        <end position="103"/>
    </location>
</feature>
<dbReference type="InterPro" id="IPR010766">
    <property type="entry name" value="DRTGG"/>
</dbReference>
<dbReference type="InterPro" id="IPR028979">
    <property type="entry name" value="Ser_kin/Pase_Hpr-like_N_sf"/>
</dbReference>
<dbReference type="OrthoDB" id="9800390at2"/>
<dbReference type="AlphaFoldDB" id="A0A1G6BVD4"/>
<keyword evidence="3" id="KW-1185">Reference proteome</keyword>
<gene>
    <name evidence="2" type="ORF">SAMN02910417_01810</name>
</gene>
<dbReference type="STRING" id="1732.SAMN02910417_01810"/>
<name>A0A1G6BVD4_EUBOX</name>
<sequence>MNLLEMKEALQAQVLTDELDESVDITLAYATDLMSDALAFASDNCVLITGLVNSQTVRTAEMKDFPCVIYTRGKMPEGEIIALANTFGLCVMRTELSTFDTCGILYGKGIIGPNNHG</sequence>
<accession>A0A1G6BVD4</accession>
<evidence type="ECO:0000313" key="3">
    <source>
        <dbReference type="Proteomes" id="UP000199228"/>
    </source>
</evidence>
<dbReference type="Gene3D" id="3.40.1390.20">
    <property type="entry name" value="HprK N-terminal domain-like"/>
    <property type="match status" value="1"/>
</dbReference>
<dbReference type="SUPFAM" id="SSF75138">
    <property type="entry name" value="HprK N-terminal domain-like"/>
    <property type="match status" value="1"/>
</dbReference>
<proteinExistence type="predicted"/>
<dbReference type="Pfam" id="PF07085">
    <property type="entry name" value="DRTGG"/>
    <property type="match status" value="1"/>
</dbReference>
<dbReference type="EMBL" id="FMXR01000013">
    <property type="protein sequence ID" value="SDB24552.1"/>
    <property type="molecule type" value="Genomic_DNA"/>
</dbReference>